<feature type="domain" description="AAA" evidence="1">
    <location>
        <begin position="3"/>
        <end position="166"/>
    </location>
</feature>
<reference evidence="2 3" key="1">
    <citation type="journal article" date="2020" name="ISME J.">
        <title>Comparative genomics reveals insights into cyanobacterial evolution and habitat adaptation.</title>
        <authorList>
            <person name="Chen M.Y."/>
            <person name="Teng W.K."/>
            <person name="Zhao L."/>
            <person name="Hu C.X."/>
            <person name="Zhou Y.K."/>
            <person name="Han B.P."/>
            <person name="Song L.R."/>
            <person name="Shu W.S."/>
        </authorList>
    </citation>
    <scope>NUCLEOTIDE SEQUENCE [LARGE SCALE GENOMIC DNA]</scope>
    <source>
        <strain evidence="2 3">FACHB-838</strain>
    </source>
</reference>
<dbReference type="PANTHER" id="PTHR13696">
    <property type="entry name" value="P-LOOP CONTAINING NUCLEOSIDE TRIPHOSPHATE HYDROLASE"/>
    <property type="match status" value="1"/>
</dbReference>
<protein>
    <submittedName>
        <fullName evidence="2">ParA family protein</fullName>
    </submittedName>
</protein>
<proteinExistence type="predicted"/>
<keyword evidence="3" id="KW-1185">Reference proteome</keyword>
<organism evidence="2 3">
    <name type="scientific">Nostoc flagelliforme FACHB-838</name>
    <dbReference type="NCBI Taxonomy" id="2692904"/>
    <lineage>
        <taxon>Bacteria</taxon>
        <taxon>Bacillati</taxon>
        <taxon>Cyanobacteriota</taxon>
        <taxon>Cyanophyceae</taxon>
        <taxon>Nostocales</taxon>
        <taxon>Nostocaceae</taxon>
        <taxon>Nostoc</taxon>
    </lineage>
</organism>
<evidence type="ECO:0000313" key="2">
    <source>
        <dbReference type="EMBL" id="MBD2534745.1"/>
    </source>
</evidence>
<dbReference type="SUPFAM" id="SSF52540">
    <property type="entry name" value="P-loop containing nucleoside triphosphate hydrolases"/>
    <property type="match status" value="1"/>
</dbReference>
<dbReference type="Pfam" id="PF13614">
    <property type="entry name" value="AAA_31"/>
    <property type="match status" value="1"/>
</dbReference>
<name>A0ABR8DZI0_9NOSO</name>
<evidence type="ECO:0000259" key="1">
    <source>
        <dbReference type="Pfam" id="PF13614"/>
    </source>
</evidence>
<dbReference type="InterPro" id="IPR050678">
    <property type="entry name" value="DNA_Partitioning_ATPase"/>
</dbReference>
<accession>A0ABR8DZI0</accession>
<dbReference type="CDD" id="cd02042">
    <property type="entry name" value="ParAB_family"/>
    <property type="match status" value="1"/>
</dbReference>
<dbReference type="InterPro" id="IPR027417">
    <property type="entry name" value="P-loop_NTPase"/>
</dbReference>
<gene>
    <name evidence="2" type="ORF">H6G97_36885</name>
</gene>
<dbReference type="InterPro" id="IPR025669">
    <property type="entry name" value="AAA_dom"/>
</dbReference>
<dbReference type="EMBL" id="JACJSI010000191">
    <property type="protein sequence ID" value="MBD2534745.1"/>
    <property type="molecule type" value="Genomic_DNA"/>
</dbReference>
<dbReference type="Proteomes" id="UP000623440">
    <property type="component" value="Unassembled WGS sequence"/>
</dbReference>
<dbReference type="RefSeq" id="WP_190945548.1">
    <property type="nucleotide sequence ID" value="NZ_JACJSI010000191.1"/>
</dbReference>
<comment type="caution">
    <text evidence="2">The sequence shown here is derived from an EMBL/GenBank/DDBJ whole genome shotgun (WGS) entry which is preliminary data.</text>
</comment>
<sequence length="268" mass="29869">MLIITAASLAGGQGKTTSSFFLARALAKKKYKVLMVDADPQSSLTFYLGHEVELNQPTLLEVLKKQVSIFDGIYESNYSNLWLIPSDDGLETIQDYLSTTAMGELVLKKRLKEVSDTFDVCLVDSPPQRTQICLTTVVAADELLIPVEASSKGLHSLMRTLNLVEELKSVDAFEGAILGILPFRDRWVGRTQAKRSEASIQDMHEVGQGLDVFPSILESERYKQAIDTGRTLEELGHSNLELPFNKLIEVLERKWLKNKNNPLTQTVG</sequence>
<dbReference type="Gene3D" id="3.40.50.300">
    <property type="entry name" value="P-loop containing nucleotide triphosphate hydrolases"/>
    <property type="match status" value="1"/>
</dbReference>
<dbReference type="PANTHER" id="PTHR13696:SF52">
    <property type="entry name" value="PARA FAMILY PROTEIN CT_582"/>
    <property type="match status" value="1"/>
</dbReference>
<evidence type="ECO:0000313" key="3">
    <source>
        <dbReference type="Proteomes" id="UP000623440"/>
    </source>
</evidence>